<proteinExistence type="predicted"/>
<reference evidence="1" key="1">
    <citation type="journal article" date="2022" name="bioRxiv">
        <title>Sequencing and chromosome-scale assembly of the giantPleurodeles waltlgenome.</title>
        <authorList>
            <person name="Brown T."/>
            <person name="Elewa A."/>
            <person name="Iarovenko S."/>
            <person name="Subramanian E."/>
            <person name="Araus A.J."/>
            <person name="Petzold A."/>
            <person name="Susuki M."/>
            <person name="Suzuki K.-i.T."/>
            <person name="Hayashi T."/>
            <person name="Toyoda A."/>
            <person name="Oliveira C."/>
            <person name="Osipova E."/>
            <person name="Leigh N.D."/>
            <person name="Simon A."/>
            <person name="Yun M.H."/>
        </authorList>
    </citation>
    <scope>NUCLEOTIDE SEQUENCE</scope>
    <source>
        <strain evidence="1">20211129_DDA</strain>
        <tissue evidence="1">Liver</tissue>
    </source>
</reference>
<dbReference type="EMBL" id="JANPWB010000011">
    <property type="protein sequence ID" value="KAJ1131326.1"/>
    <property type="molecule type" value="Genomic_DNA"/>
</dbReference>
<accession>A0AAV7PT38</accession>
<name>A0AAV7PT38_PLEWA</name>
<gene>
    <name evidence="1" type="ORF">NDU88_009663</name>
</gene>
<comment type="caution">
    <text evidence="1">The sequence shown here is derived from an EMBL/GenBank/DDBJ whole genome shotgun (WGS) entry which is preliminary data.</text>
</comment>
<keyword evidence="2" id="KW-1185">Reference proteome</keyword>
<evidence type="ECO:0000313" key="2">
    <source>
        <dbReference type="Proteomes" id="UP001066276"/>
    </source>
</evidence>
<dbReference type="AlphaFoldDB" id="A0AAV7PT38"/>
<protein>
    <submittedName>
        <fullName evidence="1">Uncharacterized protein</fullName>
    </submittedName>
</protein>
<organism evidence="1 2">
    <name type="scientific">Pleurodeles waltl</name>
    <name type="common">Iberian ribbed newt</name>
    <dbReference type="NCBI Taxonomy" id="8319"/>
    <lineage>
        <taxon>Eukaryota</taxon>
        <taxon>Metazoa</taxon>
        <taxon>Chordata</taxon>
        <taxon>Craniata</taxon>
        <taxon>Vertebrata</taxon>
        <taxon>Euteleostomi</taxon>
        <taxon>Amphibia</taxon>
        <taxon>Batrachia</taxon>
        <taxon>Caudata</taxon>
        <taxon>Salamandroidea</taxon>
        <taxon>Salamandridae</taxon>
        <taxon>Pleurodelinae</taxon>
        <taxon>Pleurodeles</taxon>
    </lineage>
</organism>
<sequence>MAAPDHGVQVCSRLLDWTGAFPTPGGGVAGQRQCGFEQLTDADGETKVRPLQTAPEMPASQRTLPVQLEEPDSMLAPMQLQFDNVLAAIVNTKIALLQDIGAVAVGLGLPWAEHRK</sequence>
<evidence type="ECO:0000313" key="1">
    <source>
        <dbReference type="EMBL" id="KAJ1131326.1"/>
    </source>
</evidence>
<dbReference type="Proteomes" id="UP001066276">
    <property type="component" value="Chromosome 7"/>
</dbReference>